<accession>A0A2N9EQ63</accession>
<gene>
    <name evidence="3" type="ORF">FSB_LOCUS4864</name>
</gene>
<name>A0A2N9EQ63_FAGSY</name>
<evidence type="ECO:0000256" key="2">
    <source>
        <dbReference type="SAM" id="Phobius"/>
    </source>
</evidence>
<feature type="region of interest" description="Disordered" evidence="1">
    <location>
        <begin position="571"/>
        <end position="610"/>
    </location>
</feature>
<dbReference type="AlphaFoldDB" id="A0A2N9EQ63"/>
<keyword evidence="2" id="KW-0812">Transmembrane</keyword>
<feature type="transmembrane region" description="Helical" evidence="2">
    <location>
        <begin position="425"/>
        <end position="444"/>
    </location>
</feature>
<proteinExistence type="predicted"/>
<keyword evidence="2" id="KW-1133">Transmembrane helix</keyword>
<evidence type="ECO:0000313" key="3">
    <source>
        <dbReference type="EMBL" id="SPC76982.1"/>
    </source>
</evidence>
<protein>
    <recommendedName>
        <fullName evidence="4">Aminotransferase-like plant mobile domain-containing protein</fullName>
    </recommendedName>
</protein>
<evidence type="ECO:0000256" key="1">
    <source>
        <dbReference type="SAM" id="MobiDB-lite"/>
    </source>
</evidence>
<dbReference type="EMBL" id="OIVN01000246">
    <property type="protein sequence ID" value="SPC76982.1"/>
    <property type="molecule type" value="Genomic_DNA"/>
</dbReference>
<sequence length="610" mass="68939">MSDFDVLGTVGKLALPTFARFQDSRKSELGLVRYGPANRGHRGVFGPFEGSFPIGIPAGPDKFLAIREFHVVHECVFFPMCPGSQINLLRVRKTLCASVATSVGKFRNFQQNLISSACFHARGRRSSRCRIPTILVSSESLRYLLFNGAVSSIQLSVWSNGPVKPWSNLVNLGQTWSKSSKLSEMYPGLRFEGFWVRWVLIQGWRRPRIMLARSGLSSFCVPTPEKIPGGKNGVMTTSLPIRLLWSAAVRILPRVLVESWASALSLASPPYRCTTRQWGVLWRDSFITLGPSTLALVRWQVLPVDWSAILGIHFGGRAPPSEPISGPEAREILGLDDRDAIDGTRLPSMRVRYLADILRRDREEPPTELRYRQWAAYFIFSCFLGNDKSTVPTPIVGMFRDIDALREYDWGALTYEFYIRGLPGFRWPLILTFLLPGVGILLRIRRMTSRTLLELRTTVDCIRDADIVFQPYSPALTRRPEVFRAVELSHLRIWIRSTRSWEDMRLQLELSVCEDRYKADMDRLQGEATQREGEMTQMRADLAQRQRDLDSRDAELAHSTATIRRLEDQLQGVGIPPVTGAGSSGFGQTSSLPPTDPVSRDWFFDDPPSS</sequence>
<keyword evidence="2" id="KW-0472">Membrane</keyword>
<organism evidence="3">
    <name type="scientific">Fagus sylvatica</name>
    <name type="common">Beechnut</name>
    <dbReference type="NCBI Taxonomy" id="28930"/>
    <lineage>
        <taxon>Eukaryota</taxon>
        <taxon>Viridiplantae</taxon>
        <taxon>Streptophyta</taxon>
        <taxon>Embryophyta</taxon>
        <taxon>Tracheophyta</taxon>
        <taxon>Spermatophyta</taxon>
        <taxon>Magnoliopsida</taxon>
        <taxon>eudicotyledons</taxon>
        <taxon>Gunneridae</taxon>
        <taxon>Pentapetalae</taxon>
        <taxon>rosids</taxon>
        <taxon>fabids</taxon>
        <taxon>Fagales</taxon>
        <taxon>Fagaceae</taxon>
        <taxon>Fagus</taxon>
    </lineage>
</organism>
<evidence type="ECO:0008006" key="4">
    <source>
        <dbReference type="Google" id="ProtNLM"/>
    </source>
</evidence>
<reference evidence="3" key="1">
    <citation type="submission" date="2018-02" db="EMBL/GenBank/DDBJ databases">
        <authorList>
            <person name="Cohen D.B."/>
            <person name="Kent A.D."/>
        </authorList>
    </citation>
    <scope>NUCLEOTIDE SEQUENCE</scope>
</reference>